<keyword evidence="3" id="KW-1185">Reference proteome</keyword>
<evidence type="ECO:0000256" key="1">
    <source>
        <dbReference type="SAM" id="MobiDB-lite"/>
    </source>
</evidence>
<dbReference type="KEGG" id="aluc:AKAW2_51837A"/>
<feature type="compositionally biased region" description="Low complexity" evidence="1">
    <location>
        <begin position="478"/>
        <end position="488"/>
    </location>
</feature>
<evidence type="ECO:0000313" key="3">
    <source>
        <dbReference type="Proteomes" id="UP000661280"/>
    </source>
</evidence>
<organism evidence="2 3">
    <name type="scientific">Aspergillus kawachii</name>
    <name type="common">White koji mold</name>
    <name type="synonym">Aspergillus awamori var. kawachi</name>
    <dbReference type="NCBI Taxonomy" id="1069201"/>
    <lineage>
        <taxon>Eukaryota</taxon>
        <taxon>Fungi</taxon>
        <taxon>Dikarya</taxon>
        <taxon>Ascomycota</taxon>
        <taxon>Pezizomycotina</taxon>
        <taxon>Eurotiomycetes</taxon>
        <taxon>Eurotiomycetidae</taxon>
        <taxon>Eurotiales</taxon>
        <taxon>Aspergillaceae</taxon>
        <taxon>Aspergillus</taxon>
        <taxon>Aspergillus subgen. Circumdati</taxon>
    </lineage>
</organism>
<feature type="compositionally biased region" description="Basic residues" evidence="1">
    <location>
        <begin position="364"/>
        <end position="374"/>
    </location>
</feature>
<dbReference type="Proteomes" id="UP000661280">
    <property type="component" value="Chromosome 5"/>
</dbReference>
<feature type="compositionally biased region" description="Polar residues" evidence="1">
    <location>
        <begin position="276"/>
        <end position="285"/>
    </location>
</feature>
<accession>A0A7R8ACF8</accession>
<feature type="region of interest" description="Disordered" evidence="1">
    <location>
        <begin position="418"/>
        <end position="437"/>
    </location>
</feature>
<feature type="compositionally biased region" description="Polar residues" evidence="1">
    <location>
        <begin position="495"/>
        <end position="511"/>
    </location>
</feature>
<feature type="compositionally biased region" description="Polar residues" evidence="1">
    <location>
        <begin position="1"/>
        <end position="17"/>
    </location>
</feature>
<gene>
    <name evidence="2" type="ORF">AKAW2_51837A</name>
</gene>
<feature type="compositionally biased region" description="Basic and acidic residues" evidence="1">
    <location>
        <begin position="50"/>
        <end position="62"/>
    </location>
</feature>
<dbReference type="RefSeq" id="XP_041545258.1">
    <property type="nucleotide sequence ID" value="XM_041691810.1"/>
</dbReference>
<feature type="region of interest" description="Disordered" evidence="1">
    <location>
        <begin position="625"/>
        <end position="650"/>
    </location>
</feature>
<reference evidence="2" key="2">
    <citation type="submission" date="2021-02" db="EMBL/GenBank/DDBJ databases">
        <title>Aspergillus luchuensis mut. kawachii IFO 4304 genome sequence.</title>
        <authorList>
            <person name="Mori K."/>
            <person name="Kadooka C."/>
            <person name="Goto M."/>
            <person name="Futagami T."/>
        </authorList>
    </citation>
    <scope>NUCLEOTIDE SEQUENCE</scope>
    <source>
        <strain evidence="2">IFO 4308</strain>
    </source>
</reference>
<dbReference type="EMBL" id="AP024429">
    <property type="protein sequence ID" value="BCS01496.1"/>
    <property type="molecule type" value="Genomic_DNA"/>
</dbReference>
<feature type="compositionally biased region" description="Basic and acidic residues" evidence="1">
    <location>
        <begin position="326"/>
        <end position="342"/>
    </location>
</feature>
<protein>
    <submittedName>
        <fullName evidence="2">Uncharacterized protein</fullName>
    </submittedName>
</protein>
<evidence type="ECO:0000313" key="2">
    <source>
        <dbReference type="EMBL" id="BCS01496.1"/>
    </source>
</evidence>
<feature type="compositionally biased region" description="Polar residues" evidence="1">
    <location>
        <begin position="533"/>
        <end position="548"/>
    </location>
</feature>
<feature type="region of interest" description="Disordered" evidence="1">
    <location>
        <begin position="1"/>
        <end position="132"/>
    </location>
</feature>
<proteinExistence type="predicted"/>
<feature type="compositionally biased region" description="Low complexity" evidence="1">
    <location>
        <begin position="668"/>
        <end position="692"/>
    </location>
</feature>
<dbReference type="AlphaFoldDB" id="A0A7R8ACF8"/>
<feature type="compositionally biased region" description="Acidic residues" evidence="1">
    <location>
        <begin position="420"/>
        <end position="429"/>
    </location>
</feature>
<feature type="region of interest" description="Disordered" evidence="1">
    <location>
        <begin position="247"/>
        <end position="290"/>
    </location>
</feature>
<feature type="compositionally biased region" description="Polar residues" evidence="1">
    <location>
        <begin position="743"/>
        <end position="755"/>
    </location>
</feature>
<dbReference type="GeneID" id="64962817"/>
<feature type="compositionally biased region" description="Polar residues" evidence="1">
    <location>
        <begin position="344"/>
        <end position="353"/>
    </location>
</feature>
<feature type="region of interest" description="Disordered" evidence="1">
    <location>
        <begin position="466"/>
        <end position="555"/>
    </location>
</feature>
<sequence>MPQQSIAIPPRTSSMHASKSGVLSPAASPGDSRNENTSKAYKILGTTDASVHETHSKRDDKRRSRRPSFMRAPEIKSQKSGGFVPFPTAAPETTIPPQHLRVRASSPLLGHEFRPDDALGQPMPASTKKVHQSGSASALFSYFSSRDSSANTGIGVATSDFGPAAEGKPESRQSAESGSSLRQPKGPMKDSKRKMRPPRIDLSLLFPKPKATAEPLLSPQRLVASPSAISIVSEHPVTKAKNIEDHAAGTKLAKTPPHLGKTTDQTYGGRVPEASSYETKTSNWLDPSLERTVRASEMDLALQKLQQDSRRNTKGRSNRSQSRSQGQDKRRTGDSRAPDDNLWKVTSNSSGSEWSKETYLSPKARSRQSSHRVSNHSEPRRSNLHASAALEKCSVPKKSSRTTLKTADLNSSSVLCLSSSEDEDDDEDLNSDRLNRDRSARDSVATYGEFEAEICTASAAQATKGTLRSIDQPMSVTSRGSRSSQRLQSARRDVSQSSAERSSYMASCQSRRASDIPTISEPEFFHGDPIFNHQRQSQLRKPPSASQKETNRRSRVIAVTRQEEHLLEAMRQRKGKITPSIFQESRFNSSLEPDQGSMLSVPSRDSFYGSDMSFLRLSPAFPPKSVQANANRNEREGSVCQSTFSDEEQRTINSFPSPRASLAFSEGLSSPSTSAASPLTPTLPIHRFSPIPSQGPPPRRPIPAVPQDKRRHSRRRTDSSEAIVLEEPEEPKQRDELPMWTLRWNNDNGTMTAVH</sequence>
<feature type="region of interest" description="Disordered" evidence="1">
    <location>
        <begin position="147"/>
        <end position="200"/>
    </location>
</feature>
<feature type="region of interest" description="Disordered" evidence="1">
    <location>
        <begin position="663"/>
        <end position="755"/>
    </location>
</feature>
<dbReference type="OrthoDB" id="5244050at2759"/>
<feature type="region of interest" description="Disordered" evidence="1">
    <location>
        <begin position="304"/>
        <end position="406"/>
    </location>
</feature>
<feature type="compositionally biased region" description="Pro residues" evidence="1">
    <location>
        <begin position="693"/>
        <end position="704"/>
    </location>
</feature>
<name>A0A7R8ACF8_ASPKA</name>
<reference evidence="2" key="1">
    <citation type="submission" date="2021-01" db="EMBL/GenBank/DDBJ databases">
        <authorList>
            <consortium name="Aspergillus luchuensis mut. kawachii IFO 4304 genome sequencing consortium"/>
            <person name="Kazuki M."/>
            <person name="Futagami T."/>
        </authorList>
    </citation>
    <scope>NUCLEOTIDE SEQUENCE</scope>
    <source>
        <strain evidence="2">IFO 4308</strain>
    </source>
</reference>